<name>E8QYL4_ISOPI</name>
<protein>
    <recommendedName>
        <fullName evidence="4">Cytochrome oxidase maturation protein, cbb3-type</fullName>
    </recommendedName>
</protein>
<dbReference type="InterPro" id="IPR004714">
    <property type="entry name" value="Cyt_oxidase_maturation_cbb3"/>
</dbReference>
<dbReference type="eggNOG" id="COG3197">
    <property type="taxonomic scope" value="Bacteria"/>
</dbReference>
<reference evidence="2 3" key="2">
    <citation type="journal article" date="2011" name="Stand. Genomic Sci.">
        <title>Complete genome sequence of Isosphaera pallida type strain (IS1B).</title>
        <authorList>
            <consortium name="US DOE Joint Genome Institute (JGI-PGF)"/>
            <person name="Goker M."/>
            <person name="Cleland D."/>
            <person name="Saunders E."/>
            <person name="Lapidus A."/>
            <person name="Nolan M."/>
            <person name="Lucas S."/>
            <person name="Hammon N."/>
            <person name="Deshpande S."/>
            <person name="Cheng J.F."/>
            <person name="Tapia R."/>
            <person name="Han C."/>
            <person name="Goodwin L."/>
            <person name="Pitluck S."/>
            <person name="Liolios K."/>
            <person name="Pagani I."/>
            <person name="Ivanova N."/>
            <person name="Mavromatis K."/>
            <person name="Pati A."/>
            <person name="Chen A."/>
            <person name="Palaniappan K."/>
            <person name="Land M."/>
            <person name="Hauser L."/>
            <person name="Chang Y.J."/>
            <person name="Jeffries C.D."/>
            <person name="Detter J.C."/>
            <person name="Beck B."/>
            <person name="Woyke T."/>
            <person name="Bristow J."/>
            <person name="Eisen J.A."/>
            <person name="Markowitz V."/>
            <person name="Hugenholtz P."/>
            <person name="Kyrpides N.C."/>
            <person name="Klenk H.P."/>
        </authorList>
    </citation>
    <scope>NUCLEOTIDE SEQUENCE [LARGE SCALE GENOMIC DNA]</scope>
    <source>
        <strain evidence="3">ATCC 43644 / DSM 9630 / IS1B</strain>
    </source>
</reference>
<sequence>MTLYVAVVLGGAAAFCGVAALALAWAFRTGQFGDLQAGARSIFDEAEPIGSTTDDGFASPTSSADSSSSSSRSRS</sequence>
<keyword evidence="3" id="KW-1185">Reference proteome</keyword>
<dbReference type="KEGG" id="ipa:Isop_0395"/>
<evidence type="ECO:0008006" key="4">
    <source>
        <dbReference type="Google" id="ProtNLM"/>
    </source>
</evidence>
<evidence type="ECO:0000313" key="3">
    <source>
        <dbReference type="Proteomes" id="UP000008631"/>
    </source>
</evidence>
<dbReference type="Pfam" id="PF03597">
    <property type="entry name" value="FixS"/>
    <property type="match status" value="1"/>
</dbReference>
<dbReference type="HOGENOM" id="CLU_2666190_0_0_0"/>
<evidence type="ECO:0000313" key="2">
    <source>
        <dbReference type="EMBL" id="ADV60990.1"/>
    </source>
</evidence>
<dbReference type="EMBL" id="CP002353">
    <property type="protein sequence ID" value="ADV60990.1"/>
    <property type="molecule type" value="Genomic_DNA"/>
</dbReference>
<dbReference type="Proteomes" id="UP000008631">
    <property type="component" value="Chromosome"/>
</dbReference>
<organism evidence="2 3">
    <name type="scientific">Isosphaera pallida (strain ATCC 43644 / DSM 9630 / IS1B)</name>
    <dbReference type="NCBI Taxonomy" id="575540"/>
    <lineage>
        <taxon>Bacteria</taxon>
        <taxon>Pseudomonadati</taxon>
        <taxon>Planctomycetota</taxon>
        <taxon>Planctomycetia</taxon>
        <taxon>Isosphaerales</taxon>
        <taxon>Isosphaeraceae</taxon>
        <taxon>Isosphaera</taxon>
    </lineage>
</organism>
<proteinExistence type="predicted"/>
<evidence type="ECO:0000256" key="1">
    <source>
        <dbReference type="SAM" id="MobiDB-lite"/>
    </source>
</evidence>
<dbReference type="AlphaFoldDB" id="E8QYL4"/>
<dbReference type="InParanoid" id="E8QYL4"/>
<dbReference type="STRING" id="575540.Isop_0395"/>
<reference key="1">
    <citation type="submission" date="2010-11" db="EMBL/GenBank/DDBJ databases">
        <title>The complete sequence of chromosome of Isophaera pallida ATCC 43644.</title>
        <authorList>
            <consortium name="US DOE Joint Genome Institute (JGI-PGF)"/>
            <person name="Lucas S."/>
            <person name="Copeland A."/>
            <person name="Lapidus A."/>
            <person name="Bruce D."/>
            <person name="Goodwin L."/>
            <person name="Pitluck S."/>
            <person name="Kyrpides N."/>
            <person name="Mavromatis K."/>
            <person name="Pagani I."/>
            <person name="Ivanova N."/>
            <person name="Saunders E."/>
            <person name="Brettin T."/>
            <person name="Detter J.C."/>
            <person name="Han C."/>
            <person name="Tapia R."/>
            <person name="Land M."/>
            <person name="Hauser L."/>
            <person name="Markowitz V."/>
            <person name="Cheng J.-F."/>
            <person name="Hugenholtz P."/>
            <person name="Woyke T."/>
            <person name="Wu D."/>
            <person name="Eisen J.A."/>
        </authorList>
    </citation>
    <scope>NUCLEOTIDE SEQUENCE</scope>
    <source>
        <strain>ATCC 43644</strain>
    </source>
</reference>
<feature type="compositionally biased region" description="Low complexity" evidence="1">
    <location>
        <begin position="58"/>
        <end position="75"/>
    </location>
</feature>
<dbReference type="RefSeq" id="WP_013563279.1">
    <property type="nucleotide sequence ID" value="NC_014962.1"/>
</dbReference>
<accession>E8QYL4</accession>
<gene>
    <name evidence="2" type="ordered locus">Isop_0395</name>
</gene>
<feature type="region of interest" description="Disordered" evidence="1">
    <location>
        <begin position="47"/>
        <end position="75"/>
    </location>
</feature>